<keyword evidence="2" id="KW-0964">Secreted</keyword>
<feature type="region of interest" description="Disordered" evidence="4">
    <location>
        <begin position="143"/>
        <end position="167"/>
    </location>
</feature>
<evidence type="ECO:0000313" key="6">
    <source>
        <dbReference type="EMBL" id="OGN25979.1"/>
    </source>
</evidence>
<organism evidence="6 7">
    <name type="scientific">Candidatus Yanofskybacteria bacterium RIFCSPLOWO2_01_FULL_44_22</name>
    <dbReference type="NCBI Taxonomy" id="1802697"/>
    <lineage>
        <taxon>Bacteria</taxon>
        <taxon>Candidatus Yanofskyibacteriota</taxon>
    </lineage>
</organism>
<reference evidence="6 7" key="1">
    <citation type="journal article" date="2016" name="Nat. Commun.">
        <title>Thousands of microbial genomes shed light on interconnected biogeochemical processes in an aquifer system.</title>
        <authorList>
            <person name="Anantharaman K."/>
            <person name="Brown C.T."/>
            <person name="Hug L.A."/>
            <person name="Sharon I."/>
            <person name="Castelle C.J."/>
            <person name="Probst A.J."/>
            <person name="Thomas B.C."/>
            <person name="Singh A."/>
            <person name="Wilkins M.J."/>
            <person name="Karaoz U."/>
            <person name="Brodie E.L."/>
            <person name="Williams K.H."/>
            <person name="Hubbard S.S."/>
            <person name="Banfield J.F."/>
        </authorList>
    </citation>
    <scope>NUCLEOTIDE SEQUENCE [LARGE SCALE GENOMIC DNA]</scope>
</reference>
<dbReference type="Pfam" id="PF17210">
    <property type="entry name" value="SdrD_B"/>
    <property type="match status" value="1"/>
</dbReference>
<dbReference type="STRING" id="1802697.A2925_04585"/>
<evidence type="ECO:0000256" key="1">
    <source>
        <dbReference type="ARBA" id="ARBA00004613"/>
    </source>
</evidence>
<evidence type="ECO:0000256" key="2">
    <source>
        <dbReference type="ARBA" id="ARBA00022525"/>
    </source>
</evidence>
<evidence type="ECO:0000259" key="5">
    <source>
        <dbReference type="Pfam" id="PF17210"/>
    </source>
</evidence>
<protein>
    <recommendedName>
        <fullName evidence="5">SD-repeat containing protein B domain-containing protein</fullName>
    </recommendedName>
</protein>
<name>A0A1F8GNG4_9BACT</name>
<proteinExistence type="predicted"/>
<dbReference type="SUPFAM" id="SSF49478">
    <property type="entry name" value="Cna protein B-type domain"/>
    <property type="match status" value="1"/>
</dbReference>
<dbReference type="GO" id="GO:0005576">
    <property type="term" value="C:extracellular region"/>
    <property type="evidence" value="ECO:0007669"/>
    <property type="project" value="UniProtKB-SubCell"/>
</dbReference>
<comment type="subcellular location">
    <subcellularLocation>
        <location evidence="1">Secreted</location>
    </subcellularLocation>
</comment>
<feature type="domain" description="SD-repeat containing protein B" evidence="5">
    <location>
        <begin position="416"/>
        <end position="491"/>
    </location>
</feature>
<gene>
    <name evidence="6" type="ORF">A2925_04585</name>
</gene>
<dbReference type="InterPro" id="IPR013783">
    <property type="entry name" value="Ig-like_fold"/>
</dbReference>
<keyword evidence="3" id="KW-0732">Signal</keyword>
<dbReference type="InterPro" id="IPR033764">
    <property type="entry name" value="Sdr_B"/>
</dbReference>
<evidence type="ECO:0000313" key="7">
    <source>
        <dbReference type="Proteomes" id="UP000178256"/>
    </source>
</evidence>
<evidence type="ECO:0000256" key="3">
    <source>
        <dbReference type="ARBA" id="ARBA00022729"/>
    </source>
</evidence>
<accession>A0A1F8GNG4</accession>
<dbReference type="Proteomes" id="UP000178256">
    <property type="component" value="Unassembled WGS sequence"/>
</dbReference>
<dbReference type="Gene3D" id="2.60.40.10">
    <property type="entry name" value="Immunoglobulins"/>
    <property type="match status" value="1"/>
</dbReference>
<dbReference type="EMBL" id="MGKL01000011">
    <property type="protein sequence ID" value="OGN25979.1"/>
    <property type="molecule type" value="Genomic_DNA"/>
</dbReference>
<dbReference type="AlphaFoldDB" id="A0A1F8GNG4"/>
<sequence length="498" mass="52078">MVQLSCMAIKKSILILTILVGVYFLVTPQSFAIQGMYGGGKYGTGVTLNSYVVPVGTSTLYLNDKFYTEPWIPDCGNQGSNTYGYFPRSPLGGFGLPQLGYDIIDSSSAVVITGSNFQRGPDYVQSSGKFNRAEGGDILIACPTNFSSGNPDDPDGPSGSGPPPGPWKPNIFRFNNIPIPIGGLSPGIYEVAFNSTESPGEEFGNCDTAYWDSPENPDPPCNYYELIYVHSPGLVFEVTSSQPANINITTNLDTSGYIDGASLISGPSWLSGQNNSYFDVPPGAYTIHPDPQSCNSFSLSGPATQTVNPGETITFNIVYTSDGSCGSPPPSLSLNCNGQISSCNITSGQSATINWSTANATSCTIGPWSGTSGPQNTGPLNQTTTYTLSCSGPGGSANASVTVNVSSSIGSVVSGYVYHDLDTTTCCGGVYNQGTEPVFAGETVTLTNQSSGAVLTAITDASGYYVFTGVQSGQYLLSHTVLSGYVRTTDDSILINVP</sequence>
<comment type="caution">
    <text evidence="6">The sequence shown here is derived from an EMBL/GenBank/DDBJ whole genome shotgun (WGS) entry which is preliminary data.</text>
</comment>
<evidence type="ECO:0000256" key="4">
    <source>
        <dbReference type="SAM" id="MobiDB-lite"/>
    </source>
</evidence>